<name>A0A392RQF2_9FABA</name>
<evidence type="ECO:0000313" key="2">
    <source>
        <dbReference type="Proteomes" id="UP000265520"/>
    </source>
</evidence>
<dbReference type="EMBL" id="LXQA010257032">
    <property type="protein sequence ID" value="MCI38549.1"/>
    <property type="molecule type" value="Genomic_DNA"/>
</dbReference>
<reference evidence="1 2" key="1">
    <citation type="journal article" date="2018" name="Front. Plant Sci.">
        <title>Red Clover (Trifolium pratense) and Zigzag Clover (T. medium) - A Picture of Genomic Similarities and Differences.</title>
        <authorList>
            <person name="Dluhosova J."/>
            <person name="Istvanek J."/>
            <person name="Nedelnik J."/>
            <person name="Repkova J."/>
        </authorList>
    </citation>
    <scope>NUCLEOTIDE SEQUENCE [LARGE SCALE GENOMIC DNA]</scope>
    <source>
        <strain evidence="2">cv. 10/8</strain>
        <tissue evidence="1">Leaf</tissue>
    </source>
</reference>
<dbReference type="Proteomes" id="UP000265520">
    <property type="component" value="Unassembled WGS sequence"/>
</dbReference>
<proteinExistence type="predicted"/>
<evidence type="ECO:0000313" key="1">
    <source>
        <dbReference type="EMBL" id="MCI38549.1"/>
    </source>
</evidence>
<feature type="non-terminal residue" evidence="1">
    <location>
        <position position="1"/>
    </location>
</feature>
<organism evidence="1 2">
    <name type="scientific">Trifolium medium</name>
    <dbReference type="NCBI Taxonomy" id="97028"/>
    <lineage>
        <taxon>Eukaryota</taxon>
        <taxon>Viridiplantae</taxon>
        <taxon>Streptophyta</taxon>
        <taxon>Embryophyta</taxon>
        <taxon>Tracheophyta</taxon>
        <taxon>Spermatophyta</taxon>
        <taxon>Magnoliopsida</taxon>
        <taxon>eudicotyledons</taxon>
        <taxon>Gunneridae</taxon>
        <taxon>Pentapetalae</taxon>
        <taxon>rosids</taxon>
        <taxon>fabids</taxon>
        <taxon>Fabales</taxon>
        <taxon>Fabaceae</taxon>
        <taxon>Papilionoideae</taxon>
        <taxon>50 kb inversion clade</taxon>
        <taxon>NPAAA clade</taxon>
        <taxon>Hologalegina</taxon>
        <taxon>IRL clade</taxon>
        <taxon>Trifolieae</taxon>
        <taxon>Trifolium</taxon>
    </lineage>
</organism>
<accession>A0A392RQF2</accession>
<sequence>AAAVVDADAAKTFVAAAAVAAE</sequence>
<protein>
    <submittedName>
        <fullName evidence="1">Uncharacterized protein</fullName>
    </submittedName>
</protein>
<dbReference type="AlphaFoldDB" id="A0A392RQF2"/>
<comment type="caution">
    <text evidence="1">The sequence shown here is derived from an EMBL/GenBank/DDBJ whole genome shotgun (WGS) entry which is preliminary data.</text>
</comment>
<keyword evidence="2" id="KW-1185">Reference proteome</keyword>